<protein>
    <submittedName>
        <fullName evidence="2">Uncharacterized protein</fullName>
    </submittedName>
</protein>
<dbReference type="AlphaFoldDB" id="A0A8X7ZBY4"/>
<keyword evidence="3" id="KW-1185">Reference proteome</keyword>
<dbReference type="Proteomes" id="UP000886885">
    <property type="component" value="Chromosome 8D"/>
</dbReference>
<comment type="caution">
    <text evidence="2">The sequence shown here is derived from an EMBL/GenBank/DDBJ whole genome shotgun (WGS) entry which is preliminary data.</text>
</comment>
<evidence type="ECO:0000313" key="2">
    <source>
        <dbReference type="EMBL" id="KAG6764717.1"/>
    </source>
</evidence>
<feature type="region of interest" description="Disordered" evidence="1">
    <location>
        <begin position="45"/>
        <end position="82"/>
    </location>
</feature>
<proteinExistence type="predicted"/>
<reference evidence="2" key="1">
    <citation type="journal article" date="2020" name="bioRxiv">
        <title>Hybrid origin of Populus tomentosa Carr. identified through genome sequencing and phylogenomic analysis.</title>
        <authorList>
            <person name="An X."/>
            <person name="Gao K."/>
            <person name="Chen Z."/>
            <person name="Li J."/>
            <person name="Yang X."/>
            <person name="Yang X."/>
            <person name="Zhou J."/>
            <person name="Guo T."/>
            <person name="Zhao T."/>
            <person name="Huang S."/>
            <person name="Miao D."/>
            <person name="Khan W.U."/>
            <person name="Rao P."/>
            <person name="Ye M."/>
            <person name="Lei B."/>
            <person name="Liao W."/>
            <person name="Wang J."/>
            <person name="Ji L."/>
            <person name="Li Y."/>
            <person name="Guo B."/>
            <person name="Mustafa N.S."/>
            <person name="Li S."/>
            <person name="Yun Q."/>
            <person name="Keller S.R."/>
            <person name="Mao J."/>
            <person name="Zhang R."/>
            <person name="Strauss S.H."/>
        </authorList>
    </citation>
    <scope>NUCLEOTIDE SEQUENCE</scope>
    <source>
        <strain evidence="2">GM15</strain>
        <tissue evidence="2">Leaf</tissue>
    </source>
</reference>
<name>A0A8X7ZBY4_POPTO</name>
<accession>A0A8X7ZBY4</accession>
<dbReference type="OrthoDB" id="1302889at2759"/>
<feature type="compositionally biased region" description="Low complexity" evidence="1">
    <location>
        <begin position="70"/>
        <end position="82"/>
    </location>
</feature>
<dbReference type="EMBL" id="JAAWWB010000016">
    <property type="protein sequence ID" value="KAG6764717.1"/>
    <property type="molecule type" value="Genomic_DNA"/>
</dbReference>
<feature type="compositionally biased region" description="Polar residues" evidence="1">
    <location>
        <begin position="52"/>
        <end position="64"/>
    </location>
</feature>
<evidence type="ECO:0000256" key="1">
    <source>
        <dbReference type="SAM" id="MobiDB-lite"/>
    </source>
</evidence>
<organism evidence="2 3">
    <name type="scientific">Populus tomentosa</name>
    <name type="common">Chinese white poplar</name>
    <dbReference type="NCBI Taxonomy" id="118781"/>
    <lineage>
        <taxon>Eukaryota</taxon>
        <taxon>Viridiplantae</taxon>
        <taxon>Streptophyta</taxon>
        <taxon>Embryophyta</taxon>
        <taxon>Tracheophyta</taxon>
        <taxon>Spermatophyta</taxon>
        <taxon>Magnoliopsida</taxon>
        <taxon>eudicotyledons</taxon>
        <taxon>Gunneridae</taxon>
        <taxon>Pentapetalae</taxon>
        <taxon>rosids</taxon>
        <taxon>fabids</taxon>
        <taxon>Malpighiales</taxon>
        <taxon>Salicaceae</taxon>
        <taxon>Saliceae</taxon>
        <taxon>Populus</taxon>
    </lineage>
</organism>
<gene>
    <name evidence="2" type="ORF">POTOM_032200</name>
</gene>
<evidence type="ECO:0000313" key="3">
    <source>
        <dbReference type="Proteomes" id="UP000886885"/>
    </source>
</evidence>
<sequence>MGFSEKPQVVDGGLDLDGNKRWVIAGIPLRAPLKPIFTNPVEKEIYDESDDGQNNCTTSTTPTSEEAKIPSKLFSSSSKHGSGLISLFSSSDRGTYLSVALYGTVHAHAEQKRHASQHLSN</sequence>